<sequence length="221" mass="25464">MTILLEFDLTNNGLIILGNLRGISHSLLGVFDEHGLPPKRHYLFLAFFFLRRLCWPWKTATLNNHTTGTDEASMARRCGFLRSNHEIMEAMNADNVPITSRQNLFSEVNVICAVVVARWSSSKGGTFRGLSNDGSNEDEHQQFIKTIYPNSHCLYDREPFSAYDLRLLDINMTGSDELMQQDERKRCAQRIQEFWHCLFCCFGNCRLTSREIEDEDEGIES</sequence>
<comment type="caution">
    <text evidence="1">The sequence shown here is derived from an EMBL/GenBank/DDBJ whole genome shotgun (WGS) entry which is preliminary data.</text>
</comment>
<dbReference type="Proteomes" id="UP000004810">
    <property type="component" value="Unassembled WGS sequence"/>
</dbReference>
<gene>
    <name evidence="1" type="ORF">WUBG_02489</name>
</gene>
<dbReference type="AlphaFoldDB" id="J9EWM4"/>
<evidence type="ECO:0000313" key="2">
    <source>
        <dbReference type="Proteomes" id="UP000004810"/>
    </source>
</evidence>
<evidence type="ECO:0000313" key="1">
    <source>
        <dbReference type="EMBL" id="EJW86598.1"/>
    </source>
</evidence>
<reference evidence="2" key="1">
    <citation type="submission" date="2012-08" db="EMBL/GenBank/DDBJ databases">
        <title>The Genome Sequence of Wuchereria bancrofti.</title>
        <authorList>
            <person name="Nutman T.B."/>
            <person name="Fink D.L."/>
            <person name="Russ C."/>
            <person name="Young S."/>
            <person name="Zeng Q."/>
            <person name="Koehrsen M."/>
            <person name="Alvarado L."/>
            <person name="Berlin A."/>
            <person name="Chapman S.B."/>
            <person name="Chen Z."/>
            <person name="Freedman E."/>
            <person name="Gellesch M."/>
            <person name="Goldberg J."/>
            <person name="Griggs A."/>
            <person name="Gujja S."/>
            <person name="Heilman E.R."/>
            <person name="Heiman D."/>
            <person name="Hepburn T."/>
            <person name="Howarth C."/>
            <person name="Jen D."/>
            <person name="Larson L."/>
            <person name="Lewis B."/>
            <person name="Mehta T."/>
            <person name="Park D."/>
            <person name="Pearson M."/>
            <person name="Roberts A."/>
            <person name="Saif S."/>
            <person name="Shea T."/>
            <person name="Shenoy N."/>
            <person name="Sisk P."/>
            <person name="Stolte C."/>
            <person name="Sykes S."/>
            <person name="Walk T."/>
            <person name="White J."/>
            <person name="Yandava C."/>
            <person name="Haas B."/>
            <person name="Henn M.R."/>
            <person name="Nusbaum C."/>
            <person name="Birren B."/>
        </authorList>
    </citation>
    <scope>NUCLEOTIDE SEQUENCE [LARGE SCALE GENOMIC DNA]</scope>
    <source>
        <strain evidence="2">NA</strain>
    </source>
</reference>
<proteinExistence type="predicted"/>
<dbReference type="EMBL" id="ADBV01000668">
    <property type="protein sequence ID" value="EJW86598.1"/>
    <property type="molecule type" value="Genomic_DNA"/>
</dbReference>
<protein>
    <submittedName>
        <fullName evidence="1">Uncharacterized protein</fullName>
    </submittedName>
</protein>
<organism evidence="1 2">
    <name type="scientific">Wuchereria bancrofti</name>
    <dbReference type="NCBI Taxonomy" id="6293"/>
    <lineage>
        <taxon>Eukaryota</taxon>
        <taxon>Metazoa</taxon>
        <taxon>Ecdysozoa</taxon>
        <taxon>Nematoda</taxon>
        <taxon>Chromadorea</taxon>
        <taxon>Rhabditida</taxon>
        <taxon>Spirurina</taxon>
        <taxon>Spiruromorpha</taxon>
        <taxon>Filarioidea</taxon>
        <taxon>Onchocercidae</taxon>
        <taxon>Wuchereria</taxon>
    </lineage>
</organism>
<name>J9EWM4_WUCBA</name>
<accession>J9EWM4</accession>